<dbReference type="Gene3D" id="2.40.50.100">
    <property type="match status" value="1"/>
</dbReference>
<evidence type="ECO:0000256" key="1">
    <source>
        <dbReference type="ARBA" id="ARBA00001938"/>
    </source>
</evidence>
<comment type="similarity">
    <text evidence="2 4">Belongs to the 2-oxoacid dehydrogenase family.</text>
</comment>
<dbReference type="InterPro" id="IPR003016">
    <property type="entry name" value="2-oxoA_DH_lipoyl-BS"/>
</dbReference>
<dbReference type="Pfam" id="PF00198">
    <property type="entry name" value="2-oxoacid_dh"/>
    <property type="match status" value="1"/>
</dbReference>
<dbReference type="GO" id="GO:0006086">
    <property type="term" value="P:pyruvate decarboxylation to acetyl-CoA"/>
    <property type="evidence" value="ECO:0007669"/>
    <property type="project" value="InterPro"/>
</dbReference>
<dbReference type="InterPro" id="IPR045257">
    <property type="entry name" value="E2/Pdx1"/>
</dbReference>
<dbReference type="InterPro" id="IPR001078">
    <property type="entry name" value="2-oxoacid_DH_actylTfrase"/>
</dbReference>
<evidence type="ECO:0000256" key="3">
    <source>
        <dbReference type="ARBA" id="ARBA00022823"/>
    </source>
</evidence>
<comment type="cofactor">
    <cofactor evidence="1 4">
        <name>(R)-lipoate</name>
        <dbReference type="ChEBI" id="CHEBI:83088"/>
    </cofactor>
</comment>
<evidence type="ECO:0000259" key="6">
    <source>
        <dbReference type="PROSITE" id="PS50968"/>
    </source>
</evidence>
<dbReference type="InterPro" id="IPR023213">
    <property type="entry name" value="CAT-like_dom_sf"/>
</dbReference>
<dbReference type="InterPro" id="IPR036625">
    <property type="entry name" value="E3-bd_dom_sf"/>
</dbReference>
<feature type="compositionally biased region" description="Low complexity" evidence="5">
    <location>
        <begin position="98"/>
        <end position="119"/>
    </location>
</feature>
<gene>
    <name evidence="8" type="ORF">LIP_0200</name>
</gene>
<dbReference type="Pfam" id="PF02817">
    <property type="entry name" value="E3_binding"/>
    <property type="match status" value="1"/>
</dbReference>
<keyword evidence="4" id="KW-0808">Transferase</keyword>
<accession>A0A0K2SG89</accession>
<dbReference type="GO" id="GO:0045254">
    <property type="term" value="C:pyruvate dehydrogenase complex"/>
    <property type="evidence" value="ECO:0007669"/>
    <property type="project" value="InterPro"/>
</dbReference>
<feature type="region of interest" description="Disordered" evidence="5">
    <location>
        <begin position="83"/>
        <end position="275"/>
    </location>
</feature>
<dbReference type="SUPFAM" id="SSF51230">
    <property type="entry name" value="Single hybrid motif"/>
    <property type="match status" value="1"/>
</dbReference>
<feature type="domain" description="Peripheral subunit-binding (PSBD)" evidence="7">
    <location>
        <begin position="124"/>
        <end position="161"/>
    </location>
</feature>
<keyword evidence="3 4" id="KW-0450">Lipoyl</keyword>
<evidence type="ECO:0000259" key="7">
    <source>
        <dbReference type="PROSITE" id="PS51826"/>
    </source>
</evidence>
<dbReference type="Gene3D" id="4.10.320.10">
    <property type="entry name" value="E3-binding domain"/>
    <property type="match status" value="1"/>
</dbReference>
<dbReference type="PROSITE" id="PS50968">
    <property type="entry name" value="BIOTINYL_LIPOYL"/>
    <property type="match status" value="1"/>
</dbReference>
<proteinExistence type="inferred from homology"/>
<dbReference type="CDD" id="cd06849">
    <property type="entry name" value="lipoyl_domain"/>
    <property type="match status" value="1"/>
</dbReference>
<sequence>MASPVTMPQMGFDMREGRLVRWLKAPGDAVQKGEALAEIETDKATVELEAFESGRLAQILVEEGATVPVGEPVALLETAPEAAVAPTPARLAPPGPARPEVGPGEAPGAEQGPAPARAAEAGRRASPVARRLAQERGVDLEKVRGSGPGGRILGRDVAEESPAARAPSRADGRDGTQQDGGAGRDGTGRRARQAGPYRFQPPYHDPADYLDTPTRWPAGYTSGQSLGEQPFAGPPSTVSRTGVEPEGLRAAPSERAQAEQRPAARPERDAQEPVDVEPWSRMRQTIARRMSQAKREIPHFYETMRVEMDQALAFRVDVNDDLPDEDRLSVNDLLVRAAALALEEFPTLNGTYTEEGLRLNQTVDVAIAVAVEGGLLTPVVRDCNARGLVELAREVHRVVRAARKGRLKPEEYAGGTFTISNLGMFGVESFSAIINPPQTAILAAGGTRQEVVVADGQMRPATVLHLTVAADHRVTDGVEVARFLNRTRELLEHPWLLVSPHLRG</sequence>
<dbReference type="PATRIC" id="fig|1555112.3.peg.206"/>
<dbReference type="PROSITE" id="PS51826">
    <property type="entry name" value="PSBD"/>
    <property type="match status" value="1"/>
</dbReference>
<dbReference type="EMBL" id="AP014924">
    <property type="protein sequence ID" value="BAS26057.1"/>
    <property type="molecule type" value="Genomic_DNA"/>
</dbReference>
<dbReference type="GO" id="GO:0016746">
    <property type="term" value="F:acyltransferase activity"/>
    <property type="evidence" value="ECO:0007669"/>
    <property type="project" value="UniProtKB-KW"/>
</dbReference>
<dbReference type="PROSITE" id="PS00189">
    <property type="entry name" value="LIPOYL"/>
    <property type="match status" value="1"/>
</dbReference>
<dbReference type="SUPFAM" id="SSF47005">
    <property type="entry name" value="Peripheral subunit-binding domain of 2-oxo acid dehydrogenase complex"/>
    <property type="match status" value="1"/>
</dbReference>
<feature type="compositionally biased region" description="Basic and acidic residues" evidence="5">
    <location>
        <begin position="256"/>
        <end position="271"/>
    </location>
</feature>
<feature type="domain" description="Lipoyl-binding" evidence="6">
    <location>
        <begin position="2"/>
        <end position="77"/>
    </location>
</feature>
<dbReference type="Proteomes" id="UP000065807">
    <property type="component" value="Chromosome"/>
</dbReference>
<dbReference type="Gene3D" id="3.30.559.10">
    <property type="entry name" value="Chloramphenicol acetyltransferase-like domain"/>
    <property type="match status" value="1"/>
</dbReference>
<evidence type="ECO:0000256" key="2">
    <source>
        <dbReference type="ARBA" id="ARBA00007317"/>
    </source>
</evidence>
<dbReference type="EC" id="2.3.1.-" evidence="4"/>
<feature type="compositionally biased region" description="Basic and acidic residues" evidence="5">
    <location>
        <begin position="132"/>
        <end position="144"/>
    </location>
</feature>
<dbReference type="InterPro" id="IPR004167">
    <property type="entry name" value="PSBD"/>
</dbReference>
<dbReference type="AlphaFoldDB" id="A0A0K2SG89"/>
<evidence type="ECO:0000256" key="4">
    <source>
        <dbReference type="RuleBase" id="RU003423"/>
    </source>
</evidence>
<evidence type="ECO:0000313" key="8">
    <source>
        <dbReference type="EMBL" id="BAS26057.1"/>
    </source>
</evidence>
<reference evidence="9" key="2">
    <citation type="journal article" date="2016" name="Int. J. Syst. Evol. Microbiol.">
        <title>Complete genome sequence and cell structure of Limnochorda pilosa, a Gram-negative spore-former within the phylum Firmicutes.</title>
        <authorList>
            <person name="Watanabe M."/>
            <person name="Kojima H."/>
            <person name="Fukui M."/>
        </authorList>
    </citation>
    <scope>NUCLEOTIDE SEQUENCE [LARGE SCALE GENOMIC DNA]</scope>
    <source>
        <strain evidence="9">HC45</strain>
    </source>
</reference>
<dbReference type="PANTHER" id="PTHR23151">
    <property type="entry name" value="DIHYDROLIPOAMIDE ACETYL/SUCCINYL-TRANSFERASE-RELATED"/>
    <property type="match status" value="1"/>
</dbReference>
<dbReference type="InterPro" id="IPR000089">
    <property type="entry name" value="Biotin_lipoyl"/>
</dbReference>
<dbReference type="STRING" id="1555112.LIP_0200"/>
<evidence type="ECO:0000313" key="9">
    <source>
        <dbReference type="Proteomes" id="UP000065807"/>
    </source>
</evidence>
<dbReference type="InterPro" id="IPR011053">
    <property type="entry name" value="Single_hybrid_motif"/>
</dbReference>
<dbReference type="SUPFAM" id="SSF52777">
    <property type="entry name" value="CoA-dependent acyltransferases"/>
    <property type="match status" value="1"/>
</dbReference>
<dbReference type="RefSeq" id="WP_068133127.1">
    <property type="nucleotide sequence ID" value="NZ_AP014924.1"/>
</dbReference>
<dbReference type="KEGG" id="lpil:LIP_0200"/>
<dbReference type="PANTHER" id="PTHR23151:SF90">
    <property type="entry name" value="DIHYDROLIPOYLLYSINE-RESIDUE ACETYLTRANSFERASE COMPONENT OF PYRUVATE DEHYDROGENASE COMPLEX, MITOCHONDRIAL-RELATED"/>
    <property type="match status" value="1"/>
</dbReference>
<name>A0A0K2SG89_LIMPI</name>
<keyword evidence="9" id="KW-1185">Reference proteome</keyword>
<evidence type="ECO:0000256" key="5">
    <source>
        <dbReference type="SAM" id="MobiDB-lite"/>
    </source>
</evidence>
<reference evidence="9" key="1">
    <citation type="submission" date="2015-07" db="EMBL/GenBank/DDBJ databases">
        <title>Complete genome sequence and phylogenetic analysis of Limnochorda pilosa.</title>
        <authorList>
            <person name="Watanabe M."/>
            <person name="Kojima H."/>
            <person name="Fukui M."/>
        </authorList>
    </citation>
    <scope>NUCLEOTIDE SEQUENCE [LARGE SCALE GENOMIC DNA]</scope>
    <source>
        <strain evidence="9">HC45</strain>
    </source>
</reference>
<dbReference type="Pfam" id="PF00364">
    <property type="entry name" value="Biotin_lipoyl"/>
    <property type="match status" value="1"/>
</dbReference>
<dbReference type="OrthoDB" id="9805770at2"/>
<keyword evidence="4" id="KW-0012">Acyltransferase</keyword>
<protein>
    <recommendedName>
        <fullName evidence="4">Dihydrolipoamide acetyltransferase component of pyruvate dehydrogenase complex</fullName>
        <ecNumber evidence="4">2.3.1.-</ecNumber>
    </recommendedName>
</protein>
<organism evidence="8 9">
    <name type="scientific">Limnochorda pilosa</name>
    <dbReference type="NCBI Taxonomy" id="1555112"/>
    <lineage>
        <taxon>Bacteria</taxon>
        <taxon>Bacillati</taxon>
        <taxon>Bacillota</taxon>
        <taxon>Limnochordia</taxon>
        <taxon>Limnochordales</taxon>
        <taxon>Limnochordaceae</taxon>
        <taxon>Limnochorda</taxon>
    </lineage>
</organism>